<sequence>MVFYYCSSYCCTMDSDSDSFCDAQENFSDVSPVNQNRTDQKATDSSNGQPPTVPATPEFEEFQPAVSDESDGEPAARENSDSETVRKEEEALLDSNELEERRVSAQDIKEKGNELFKEANFSEALQKYTEALDLCPLKFPIDRSVMFSNRAACHAKLDAPESALTDCDSALTLQPNYLKCLMRRAALREEKERLSDALEDYQSILKLDPSNEKARWACAVAPPVS</sequence>
<dbReference type="OrthoDB" id="1872379at2759"/>
<dbReference type="InterPro" id="IPR019734">
    <property type="entry name" value="TPR_rpt"/>
</dbReference>
<dbReference type="STRING" id="46835.A0A504YXM6"/>
<feature type="repeat" description="TPR" evidence="1">
    <location>
        <begin position="178"/>
        <end position="211"/>
    </location>
</feature>
<feature type="compositionally biased region" description="Polar residues" evidence="2">
    <location>
        <begin position="25"/>
        <end position="50"/>
    </location>
</feature>
<evidence type="ECO:0000256" key="2">
    <source>
        <dbReference type="SAM" id="MobiDB-lite"/>
    </source>
</evidence>
<dbReference type="Gene3D" id="1.25.40.10">
    <property type="entry name" value="Tetratricopeptide repeat domain"/>
    <property type="match status" value="1"/>
</dbReference>
<dbReference type="InterPro" id="IPR052769">
    <property type="entry name" value="TPR_domain_protein"/>
</dbReference>
<dbReference type="EMBL" id="SUNJ01003580">
    <property type="protein sequence ID" value="TPP65136.1"/>
    <property type="molecule type" value="Genomic_DNA"/>
</dbReference>
<feature type="repeat" description="TPR" evidence="1">
    <location>
        <begin position="105"/>
        <end position="138"/>
    </location>
</feature>
<protein>
    <submittedName>
        <fullName evidence="3">Tetratricopeptide repeat protein 1</fullName>
    </submittedName>
</protein>
<keyword evidence="4" id="KW-1185">Reference proteome</keyword>
<dbReference type="PROSITE" id="PS50005">
    <property type="entry name" value="TPR"/>
    <property type="match status" value="2"/>
</dbReference>
<dbReference type="PANTHER" id="PTHR46014">
    <property type="entry name" value="TETRATRICOPEPTIDE REPEAT PROTEIN 1"/>
    <property type="match status" value="1"/>
</dbReference>
<keyword evidence="1" id="KW-0802">TPR repeat</keyword>
<proteinExistence type="predicted"/>
<evidence type="ECO:0000313" key="4">
    <source>
        <dbReference type="Proteomes" id="UP000316759"/>
    </source>
</evidence>
<evidence type="ECO:0000313" key="3">
    <source>
        <dbReference type="EMBL" id="TPP65136.1"/>
    </source>
</evidence>
<dbReference type="AlphaFoldDB" id="A0A504YXM6"/>
<dbReference type="PANTHER" id="PTHR46014:SF1">
    <property type="entry name" value="TETRATRICOPEPTIDE REPEAT PROTEIN 1"/>
    <property type="match status" value="1"/>
</dbReference>
<organism evidence="3 4">
    <name type="scientific">Fasciola gigantica</name>
    <name type="common">Giant liver fluke</name>
    <dbReference type="NCBI Taxonomy" id="46835"/>
    <lineage>
        <taxon>Eukaryota</taxon>
        <taxon>Metazoa</taxon>
        <taxon>Spiralia</taxon>
        <taxon>Lophotrochozoa</taxon>
        <taxon>Platyhelminthes</taxon>
        <taxon>Trematoda</taxon>
        <taxon>Digenea</taxon>
        <taxon>Plagiorchiida</taxon>
        <taxon>Echinostomata</taxon>
        <taxon>Echinostomatoidea</taxon>
        <taxon>Fasciolidae</taxon>
        <taxon>Fasciola</taxon>
    </lineage>
</organism>
<dbReference type="InterPro" id="IPR011990">
    <property type="entry name" value="TPR-like_helical_dom_sf"/>
</dbReference>
<gene>
    <name evidence="3" type="ORF">FGIG_00472</name>
</gene>
<feature type="compositionally biased region" description="Basic and acidic residues" evidence="2">
    <location>
        <begin position="74"/>
        <end position="90"/>
    </location>
</feature>
<evidence type="ECO:0000256" key="1">
    <source>
        <dbReference type="PROSITE-ProRule" id="PRU00339"/>
    </source>
</evidence>
<dbReference type="Proteomes" id="UP000316759">
    <property type="component" value="Unassembled WGS sequence"/>
</dbReference>
<dbReference type="SMART" id="SM00028">
    <property type="entry name" value="TPR"/>
    <property type="match status" value="3"/>
</dbReference>
<accession>A0A504YXM6</accession>
<name>A0A504YXM6_FASGI</name>
<feature type="region of interest" description="Disordered" evidence="2">
    <location>
        <begin position="22"/>
        <end position="97"/>
    </location>
</feature>
<dbReference type="SUPFAM" id="SSF48452">
    <property type="entry name" value="TPR-like"/>
    <property type="match status" value="1"/>
</dbReference>
<comment type="caution">
    <text evidence="3">The sequence shown here is derived from an EMBL/GenBank/DDBJ whole genome shotgun (WGS) entry which is preliminary data.</text>
</comment>
<reference evidence="3 4" key="1">
    <citation type="submission" date="2019-04" db="EMBL/GenBank/DDBJ databases">
        <title>Annotation for the trematode Fasciola gigantica.</title>
        <authorList>
            <person name="Choi Y.-J."/>
        </authorList>
    </citation>
    <scope>NUCLEOTIDE SEQUENCE [LARGE SCALE GENOMIC DNA]</scope>
    <source>
        <strain evidence="3">Uganda_cow_1</strain>
    </source>
</reference>